<dbReference type="EMBL" id="PCXQ01000004">
    <property type="protein sequence ID" value="PJE50999.1"/>
    <property type="molecule type" value="Genomic_DNA"/>
</dbReference>
<gene>
    <name evidence="2" type="ORF">COV29_01830</name>
</gene>
<protein>
    <submittedName>
        <fullName evidence="2">Uncharacterized protein</fullName>
    </submittedName>
</protein>
<dbReference type="Proteomes" id="UP000228496">
    <property type="component" value="Unassembled WGS sequence"/>
</dbReference>
<name>A0A2J0QB27_9BACT</name>
<evidence type="ECO:0000256" key="1">
    <source>
        <dbReference type="SAM" id="SignalP"/>
    </source>
</evidence>
<feature type="chain" id="PRO_5014397429" evidence="1">
    <location>
        <begin position="24"/>
        <end position="284"/>
    </location>
</feature>
<sequence>MKKVLSLSVVFALFVFFGNKTFAKGKDASGLGIEVKGLYNIPGSNPGAVSFSNIPTSLRQVPTHSGDGWFGRPGALRTVPFNDFKVKDPASSGLESFSFRVAPQYSFDRVTLRGGASFDFIEGTLSSQRPKAGDFSTYRAVNQYGEEKRGTGTSLVYYSIYWNDSYGHDEVTPFIEVECRAYKFLSVFTGYNKSEQKYGLKLERGWDRWNTLQKYKVEDFGSVNARRSYYFGVRLGNPHVGFSVGFVPVKNEFSGVAPGTSASISSKNKMGVFASVDFRITHSK</sequence>
<organism evidence="2 3">
    <name type="scientific">Candidatus Yanofskybacteria bacterium CG10_big_fil_rev_8_21_14_0_10_36_16</name>
    <dbReference type="NCBI Taxonomy" id="1975096"/>
    <lineage>
        <taxon>Bacteria</taxon>
        <taxon>Candidatus Yanofskyibacteriota</taxon>
    </lineage>
</organism>
<evidence type="ECO:0000313" key="2">
    <source>
        <dbReference type="EMBL" id="PJE50999.1"/>
    </source>
</evidence>
<accession>A0A2J0QB27</accession>
<evidence type="ECO:0000313" key="3">
    <source>
        <dbReference type="Proteomes" id="UP000228496"/>
    </source>
</evidence>
<keyword evidence="1" id="KW-0732">Signal</keyword>
<reference evidence="2 3" key="1">
    <citation type="submission" date="2017-09" db="EMBL/GenBank/DDBJ databases">
        <title>Depth-based differentiation of microbial function through sediment-hosted aquifers and enrichment of novel symbionts in the deep terrestrial subsurface.</title>
        <authorList>
            <person name="Probst A.J."/>
            <person name="Ladd B."/>
            <person name="Jarett J.K."/>
            <person name="Geller-Mcgrath D.E."/>
            <person name="Sieber C.M."/>
            <person name="Emerson J.B."/>
            <person name="Anantharaman K."/>
            <person name="Thomas B.C."/>
            <person name="Malmstrom R."/>
            <person name="Stieglmeier M."/>
            <person name="Klingl A."/>
            <person name="Woyke T."/>
            <person name="Ryan C.M."/>
            <person name="Banfield J.F."/>
        </authorList>
    </citation>
    <scope>NUCLEOTIDE SEQUENCE [LARGE SCALE GENOMIC DNA]</scope>
    <source>
        <strain evidence="2">CG10_big_fil_rev_8_21_14_0_10_36_16</strain>
    </source>
</reference>
<comment type="caution">
    <text evidence="2">The sequence shown here is derived from an EMBL/GenBank/DDBJ whole genome shotgun (WGS) entry which is preliminary data.</text>
</comment>
<feature type="signal peptide" evidence="1">
    <location>
        <begin position="1"/>
        <end position="23"/>
    </location>
</feature>
<dbReference type="AlphaFoldDB" id="A0A2J0QB27"/>
<proteinExistence type="predicted"/>